<protein>
    <recommendedName>
        <fullName evidence="1">Glycosyl transferase family 25 domain-containing protein</fullName>
    </recommendedName>
</protein>
<name>A0A164QLB4_9AGAM</name>
<evidence type="ECO:0000259" key="1">
    <source>
        <dbReference type="Pfam" id="PF01755"/>
    </source>
</evidence>
<gene>
    <name evidence="2" type="ORF">SISNIDRAFT_488935</name>
</gene>
<reference evidence="2 3" key="1">
    <citation type="journal article" date="2016" name="Mol. Biol. Evol.">
        <title>Comparative Genomics of Early-Diverging Mushroom-Forming Fungi Provides Insights into the Origins of Lignocellulose Decay Capabilities.</title>
        <authorList>
            <person name="Nagy L.G."/>
            <person name="Riley R."/>
            <person name="Tritt A."/>
            <person name="Adam C."/>
            <person name="Daum C."/>
            <person name="Floudas D."/>
            <person name="Sun H."/>
            <person name="Yadav J.S."/>
            <person name="Pangilinan J."/>
            <person name="Larsson K.H."/>
            <person name="Matsuura K."/>
            <person name="Barry K."/>
            <person name="Labutti K."/>
            <person name="Kuo R."/>
            <person name="Ohm R.A."/>
            <person name="Bhattacharya S.S."/>
            <person name="Shirouzu T."/>
            <person name="Yoshinaga Y."/>
            <person name="Martin F.M."/>
            <person name="Grigoriev I.V."/>
            <person name="Hibbett D.S."/>
        </authorList>
    </citation>
    <scope>NUCLEOTIDE SEQUENCE [LARGE SCALE GENOMIC DNA]</scope>
    <source>
        <strain evidence="2 3">HHB9708</strain>
    </source>
</reference>
<dbReference type="AlphaFoldDB" id="A0A164QLB4"/>
<dbReference type="Proteomes" id="UP000076722">
    <property type="component" value="Unassembled WGS sequence"/>
</dbReference>
<sequence length="402" mass="45853">MLRCGGSRKILILSLLIVVLFITLISSLSTAARYATPVAANGSTTHINEDEEYRARISAIRSTDTRPHSKTLGVADNVYLITLPKRIDRRELMDKIARALDITFTYFEGTDHHSERVAKIMDRVKWQRGRIDDREAEPADWPEADTESHPEVIFDAYPFQWSSDVIVNQLNPLNNSLVIAGSDYWTLDPPDPVWEASHPLPSTRDKKMIMSTIGFNDAYKNVALTNAMIGCWDSHARLWRKIVENGDKVAIIFEDDIDMEFDIEKRILRMWPALPKDWDVVMLGHCWSAEYENQPLPGSVALRPMYHTLCTHAYAVSSTGVRRLIRHARSPDLAYSRPVDHVIKDLTLQRRLKTFSVYPQIVIQTKESISDVVGDRGIGWKEALLDSTLERIRMESGEIPIE</sequence>
<feature type="domain" description="Glycosyl transferase family 25" evidence="1">
    <location>
        <begin position="212"/>
        <end position="267"/>
    </location>
</feature>
<evidence type="ECO:0000313" key="2">
    <source>
        <dbReference type="EMBL" id="KZS89761.1"/>
    </source>
</evidence>
<evidence type="ECO:0000313" key="3">
    <source>
        <dbReference type="Proteomes" id="UP000076722"/>
    </source>
</evidence>
<organism evidence="2 3">
    <name type="scientific">Sistotremastrum niveocremeum HHB9708</name>
    <dbReference type="NCBI Taxonomy" id="1314777"/>
    <lineage>
        <taxon>Eukaryota</taxon>
        <taxon>Fungi</taxon>
        <taxon>Dikarya</taxon>
        <taxon>Basidiomycota</taxon>
        <taxon>Agaricomycotina</taxon>
        <taxon>Agaricomycetes</taxon>
        <taxon>Sistotremastrales</taxon>
        <taxon>Sistotremastraceae</taxon>
        <taxon>Sertulicium</taxon>
        <taxon>Sertulicium niveocremeum</taxon>
    </lineage>
</organism>
<dbReference type="InterPro" id="IPR002654">
    <property type="entry name" value="Glyco_trans_25"/>
</dbReference>
<keyword evidence="3" id="KW-1185">Reference proteome</keyword>
<dbReference type="EMBL" id="KV419425">
    <property type="protein sequence ID" value="KZS89761.1"/>
    <property type="molecule type" value="Genomic_DNA"/>
</dbReference>
<dbReference type="STRING" id="1314777.A0A164QLB4"/>
<accession>A0A164QLB4</accession>
<dbReference type="Pfam" id="PF01755">
    <property type="entry name" value="Glyco_transf_25"/>
    <property type="match status" value="1"/>
</dbReference>
<proteinExistence type="predicted"/>
<dbReference type="OrthoDB" id="47375at2759"/>